<gene>
    <name evidence="1" type="ORF">SAMN05192529_10948</name>
</gene>
<protein>
    <submittedName>
        <fullName evidence="1">Uncharacterized protein</fullName>
    </submittedName>
</protein>
<dbReference type="AlphaFoldDB" id="A0A1H3YV08"/>
<reference evidence="1 2" key="1">
    <citation type="submission" date="2016-10" db="EMBL/GenBank/DDBJ databases">
        <authorList>
            <person name="de Groot N.N."/>
        </authorList>
    </citation>
    <scope>NUCLEOTIDE SEQUENCE [LARGE SCALE GENOMIC DNA]</scope>
    <source>
        <strain evidence="1 2">Vu-144</strain>
    </source>
</reference>
<evidence type="ECO:0000313" key="1">
    <source>
        <dbReference type="EMBL" id="SEA14928.1"/>
    </source>
</evidence>
<dbReference type="Proteomes" id="UP000199041">
    <property type="component" value="Unassembled WGS sequence"/>
</dbReference>
<evidence type="ECO:0000313" key="2">
    <source>
        <dbReference type="Proteomes" id="UP000199041"/>
    </source>
</evidence>
<keyword evidence="2" id="KW-1185">Reference proteome</keyword>
<sequence>MQRELPIAEIDGVDFYVDAEREELRQVDSPGNCISFSVFHSKNNGYYFIYNRKSRCWSWDKSYINGHLGDHLVVTLPALMELDPEGMAIRYEIPLEMLSPDSLPKPPKRVTAALSPLSRCL</sequence>
<dbReference type="EMBL" id="FNQY01000009">
    <property type="protein sequence ID" value="SEA14928.1"/>
    <property type="molecule type" value="Genomic_DNA"/>
</dbReference>
<organism evidence="1 2">
    <name type="scientific">Arachidicoccus rhizosphaerae</name>
    <dbReference type="NCBI Taxonomy" id="551991"/>
    <lineage>
        <taxon>Bacteria</taxon>
        <taxon>Pseudomonadati</taxon>
        <taxon>Bacteroidota</taxon>
        <taxon>Chitinophagia</taxon>
        <taxon>Chitinophagales</taxon>
        <taxon>Chitinophagaceae</taxon>
        <taxon>Arachidicoccus</taxon>
    </lineage>
</organism>
<name>A0A1H3YV08_9BACT</name>
<dbReference type="STRING" id="551991.SAMN05192529_10948"/>
<accession>A0A1H3YV08</accession>
<proteinExistence type="predicted"/>